<evidence type="ECO:0000313" key="10">
    <source>
        <dbReference type="Proteomes" id="UP000294746"/>
    </source>
</evidence>
<dbReference type="PANTHER" id="PTHR24421:SF63">
    <property type="entry name" value="SENSOR HISTIDINE KINASE DESK"/>
    <property type="match status" value="1"/>
</dbReference>
<keyword evidence="6" id="KW-1133">Transmembrane helix</keyword>
<evidence type="ECO:0000259" key="7">
    <source>
        <dbReference type="Pfam" id="PF02518"/>
    </source>
</evidence>
<dbReference type="SUPFAM" id="SSF55874">
    <property type="entry name" value="ATPase domain of HSP90 chaperone/DNA topoisomerase II/histidine kinase"/>
    <property type="match status" value="1"/>
</dbReference>
<keyword evidence="3" id="KW-0808">Transferase</keyword>
<evidence type="ECO:0000256" key="6">
    <source>
        <dbReference type="SAM" id="Phobius"/>
    </source>
</evidence>
<organism evidence="9 10">
    <name type="scientific">Baia soyae</name>
    <dbReference type="NCBI Taxonomy" id="1544746"/>
    <lineage>
        <taxon>Bacteria</taxon>
        <taxon>Bacillati</taxon>
        <taxon>Bacillota</taxon>
        <taxon>Bacilli</taxon>
        <taxon>Bacillales</taxon>
        <taxon>Thermoactinomycetaceae</taxon>
        <taxon>Baia</taxon>
    </lineage>
</organism>
<gene>
    <name evidence="9" type="ORF">EDD57_11146</name>
</gene>
<name>A0A4R2S094_9BACL</name>
<evidence type="ECO:0000256" key="4">
    <source>
        <dbReference type="ARBA" id="ARBA00022777"/>
    </source>
</evidence>
<dbReference type="GO" id="GO:0000155">
    <property type="term" value="F:phosphorelay sensor kinase activity"/>
    <property type="evidence" value="ECO:0007669"/>
    <property type="project" value="InterPro"/>
</dbReference>
<dbReference type="Pfam" id="PF02518">
    <property type="entry name" value="HATPase_c"/>
    <property type="match status" value="1"/>
</dbReference>
<proteinExistence type="predicted"/>
<evidence type="ECO:0000256" key="3">
    <source>
        <dbReference type="ARBA" id="ARBA00022679"/>
    </source>
</evidence>
<dbReference type="InterPro" id="IPR003594">
    <property type="entry name" value="HATPase_dom"/>
</dbReference>
<evidence type="ECO:0000313" key="9">
    <source>
        <dbReference type="EMBL" id="TCP69249.1"/>
    </source>
</evidence>
<dbReference type="InterPro" id="IPR011712">
    <property type="entry name" value="Sig_transdc_His_kin_sub3_dim/P"/>
</dbReference>
<dbReference type="Proteomes" id="UP000294746">
    <property type="component" value="Unassembled WGS sequence"/>
</dbReference>
<protein>
    <recommendedName>
        <fullName evidence="2">histidine kinase</fullName>
        <ecNumber evidence="2">2.7.13.3</ecNumber>
    </recommendedName>
</protein>
<evidence type="ECO:0000256" key="2">
    <source>
        <dbReference type="ARBA" id="ARBA00012438"/>
    </source>
</evidence>
<reference evidence="9 10" key="1">
    <citation type="submission" date="2019-03" db="EMBL/GenBank/DDBJ databases">
        <title>Genomic Encyclopedia of Type Strains, Phase IV (KMG-IV): sequencing the most valuable type-strain genomes for metagenomic binning, comparative biology and taxonomic classification.</title>
        <authorList>
            <person name="Goeker M."/>
        </authorList>
    </citation>
    <scope>NUCLEOTIDE SEQUENCE [LARGE SCALE GENOMIC DNA]</scope>
    <source>
        <strain evidence="9 10">DSM 46831</strain>
    </source>
</reference>
<sequence>MNRKKSPFIYLWLIFLFYPLYSFWTQTTHAILGTFLVLALIIAFLLYTRSGRLIYVIAQLALAFVICSFLSFQVITTFCYPAASVGFLPNRRKFLIGYAILLSLVIITFFSFYDLVELGKVISFAFPYLILLFTLPFVGRIQGRRDAIQSQLLLAQEQIVEMGKNDERQRIARDLHDTLGHTLSLITLKGQLAEKLIHKDPSRAEQEARDIQTTARSALQQVRELISDMNIVKWNDEVNRSRQILGAAEIQFTSRDGGVTLTPFVENIFAMCLRELITNVVKHSRATMCHLQSGEEEGHFFLRVTDNGTGFSPENQKVESHGLIGMRQRLSLVEGILLIESTNKGTMIAIQIPKVIKHKERK</sequence>
<dbReference type="PANTHER" id="PTHR24421">
    <property type="entry name" value="NITRATE/NITRITE SENSOR PROTEIN NARX-RELATED"/>
    <property type="match status" value="1"/>
</dbReference>
<comment type="caution">
    <text evidence="9">The sequence shown here is derived from an EMBL/GenBank/DDBJ whole genome shotgun (WGS) entry which is preliminary data.</text>
</comment>
<dbReference type="Pfam" id="PF07730">
    <property type="entry name" value="HisKA_3"/>
    <property type="match status" value="1"/>
</dbReference>
<feature type="transmembrane region" description="Helical" evidence="6">
    <location>
        <begin position="60"/>
        <end position="83"/>
    </location>
</feature>
<dbReference type="InterPro" id="IPR050482">
    <property type="entry name" value="Sensor_HK_TwoCompSys"/>
</dbReference>
<feature type="transmembrane region" description="Helical" evidence="6">
    <location>
        <begin position="121"/>
        <end position="139"/>
    </location>
</feature>
<dbReference type="Gene3D" id="1.20.5.1930">
    <property type="match status" value="1"/>
</dbReference>
<keyword evidence="6" id="KW-0472">Membrane</keyword>
<feature type="transmembrane region" description="Helical" evidence="6">
    <location>
        <begin position="95"/>
        <end position="116"/>
    </location>
</feature>
<evidence type="ECO:0000259" key="8">
    <source>
        <dbReference type="Pfam" id="PF07730"/>
    </source>
</evidence>
<keyword evidence="4 9" id="KW-0418">Kinase</keyword>
<evidence type="ECO:0000256" key="5">
    <source>
        <dbReference type="ARBA" id="ARBA00023012"/>
    </source>
</evidence>
<dbReference type="InterPro" id="IPR036890">
    <property type="entry name" value="HATPase_C_sf"/>
</dbReference>
<dbReference type="AlphaFoldDB" id="A0A4R2S094"/>
<accession>A0A4R2S094</accession>
<dbReference type="CDD" id="cd16917">
    <property type="entry name" value="HATPase_UhpB-NarQ-NarX-like"/>
    <property type="match status" value="1"/>
</dbReference>
<comment type="catalytic activity">
    <reaction evidence="1">
        <text>ATP + protein L-histidine = ADP + protein N-phospho-L-histidine.</text>
        <dbReference type="EC" id="2.7.13.3"/>
    </reaction>
</comment>
<feature type="domain" description="Histidine kinase/HSP90-like ATPase" evidence="7">
    <location>
        <begin position="270"/>
        <end position="354"/>
    </location>
</feature>
<dbReference type="RefSeq" id="WP_131848449.1">
    <property type="nucleotide sequence ID" value="NZ_SLXV01000011.1"/>
</dbReference>
<dbReference type="Gene3D" id="3.30.565.10">
    <property type="entry name" value="Histidine kinase-like ATPase, C-terminal domain"/>
    <property type="match status" value="1"/>
</dbReference>
<feature type="domain" description="Signal transduction histidine kinase subgroup 3 dimerisation and phosphoacceptor" evidence="8">
    <location>
        <begin position="167"/>
        <end position="229"/>
    </location>
</feature>
<dbReference type="GO" id="GO:0016020">
    <property type="term" value="C:membrane"/>
    <property type="evidence" value="ECO:0007669"/>
    <property type="project" value="InterPro"/>
</dbReference>
<keyword evidence="5" id="KW-0902">Two-component regulatory system</keyword>
<dbReference type="EMBL" id="SLXV01000011">
    <property type="protein sequence ID" value="TCP69249.1"/>
    <property type="molecule type" value="Genomic_DNA"/>
</dbReference>
<keyword evidence="6" id="KW-0812">Transmembrane</keyword>
<keyword evidence="10" id="KW-1185">Reference proteome</keyword>
<feature type="transmembrane region" description="Helical" evidence="6">
    <location>
        <begin position="7"/>
        <end position="24"/>
    </location>
</feature>
<dbReference type="GO" id="GO:0046983">
    <property type="term" value="F:protein dimerization activity"/>
    <property type="evidence" value="ECO:0007669"/>
    <property type="project" value="InterPro"/>
</dbReference>
<dbReference type="OrthoDB" id="9797605at2"/>
<evidence type="ECO:0000256" key="1">
    <source>
        <dbReference type="ARBA" id="ARBA00000085"/>
    </source>
</evidence>
<dbReference type="EC" id="2.7.13.3" evidence="2"/>
<feature type="transmembrane region" description="Helical" evidence="6">
    <location>
        <begin position="30"/>
        <end position="48"/>
    </location>
</feature>